<dbReference type="NCBIfam" id="TIGR03089">
    <property type="entry name" value="TIGR03089 family protein"/>
    <property type="match status" value="1"/>
</dbReference>
<proteinExistence type="predicted"/>
<evidence type="ECO:0000313" key="2">
    <source>
        <dbReference type="EMBL" id="USY19145.1"/>
    </source>
</evidence>
<dbReference type="SUPFAM" id="SSF56801">
    <property type="entry name" value="Acetyl-CoA synthetase-like"/>
    <property type="match status" value="1"/>
</dbReference>
<dbReference type="InterPro" id="IPR017523">
    <property type="entry name" value="Rv3268"/>
</dbReference>
<name>A0ABY5D879_9ACTN</name>
<keyword evidence="3" id="KW-1185">Reference proteome</keyword>
<feature type="domain" description="AMP-dependent synthetase/ligase" evidence="1">
    <location>
        <begin position="18"/>
        <end position="100"/>
    </location>
</feature>
<evidence type="ECO:0000259" key="1">
    <source>
        <dbReference type="Pfam" id="PF00501"/>
    </source>
</evidence>
<dbReference type="Pfam" id="PF00501">
    <property type="entry name" value="AMP-binding"/>
    <property type="match status" value="1"/>
</dbReference>
<dbReference type="EMBL" id="CP099837">
    <property type="protein sequence ID" value="USY19145.1"/>
    <property type="molecule type" value="Genomic_DNA"/>
</dbReference>
<dbReference type="Proteomes" id="UP001055940">
    <property type="component" value="Chromosome"/>
</dbReference>
<dbReference type="InterPro" id="IPR000873">
    <property type="entry name" value="AMP-dep_synth/lig_dom"/>
</dbReference>
<organism evidence="2 3">
    <name type="scientific">Nocardiopsis exhalans</name>
    <dbReference type="NCBI Taxonomy" id="163604"/>
    <lineage>
        <taxon>Bacteria</taxon>
        <taxon>Bacillati</taxon>
        <taxon>Actinomycetota</taxon>
        <taxon>Actinomycetes</taxon>
        <taxon>Streptosporangiales</taxon>
        <taxon>Nocardiopsidaceae</taxon>
        <taxon>Nocardiopsis</taxon>
    </lineage>
</organism>
<sequence>MGAMSDSPARLWRALVSADPSRPFVTSYDELGDRIELSRATLDNWVSKTSNMLVDGFGTQPGDRVALALPPHWQSLAWILSSWSVGAAVVLSDEGVAPDTEVAVAASGRLEAALDSGAEEVVGTSLDPLGLPLREVPPMVTDYTVEVRGHGDHFPAYPVDAAEPALESAGRTLTGADVAAAGRALAKEWDLGEQDRLAVVVAPDAPLTALREDLSVLTAAVVSGAPLVLTPPPAEGDLQRFLDRMGTERVSVLYGPEPAGDLPFRRVV</sequence>
<dbReference type="Gene3D" id="3.40.50.12780">
    <property type="entry name" value="N-terminal domain of ligase-like"/>
    <property type="match status" value="1"/>
</dbReference>
<protein>
    <submittedName>
        <fullName evidence="2">TIGR03089 family protein</fullName>
    </submittedName>
</protein>
<evidence type="ECO:0000313" key="3">
    <source>
        <dbReference type="Proteomes" id="UP001055940"/>
    </source>
</evidence>
<dbReference type="InterPro" id="IPR042099">
    <property type="entry name" value="ANL_N_sf"/>
</dbReference>
<gene>
    <name evidence="2" type="ORF">NE857_28380</name>
</gene>
<dbReference type="RefSeq" id="WP_184366102.1">
    <property type="nucleotide sequence ID" value="NZ_BAAAJB010000025.1"/>
</dbReference>
<reference evidence="2" key="1">
    <citation type="submission" date="2022-06" db="EMBL/GenBank/DDBJ databases">
        <authorList>
            <person name="Ping M."/>
        </authorList>
    </citation>
    <scope>NUCLEOTIDE SEQUENCE</scope>
    <source>
        <strain evidence="2">JCM11759T</strain>
    </source>
</reference>
<accession>A0ABY5D879</accession>